<name>A0A951UAE4_9CYAN</name>
<sequence>MVKVRIHTLTTGCSSIGRSSLLVEAWLRKAVAYRFAIAFLCRQLRVKPNNEPEL</sequence>
<protein>
    <submittedName>
        <fullName evidence="1">Uncharacterized protein</fullName>
    </submittedName>
</protein>
<evidence type="ECO:0000313" key="1">
    <source>
        <dbReference type="EMBL" id="MBW4545787.1"/>
    </source>
</evidence>
<gene>
    <name evidence="1" type="ORF">KME25_15265</name>
</gene>
<dbReference type="EMBL" id="JAHHIF010000018">
    <property type="protein sequence ID" value="MBW4545787.1"/>
    <property type="molecule type" value="Genomic_DNA"/>
</dbReference>
<dbReference type="AlphaFoldDB" id="A0A951UAE4"/>
<proteinExistence type="predicted"/>
<reference evidence="1" key="1">
    <citation type="submission" date="2021-05" db="EMBL/GenBank/DDBJ databases">
        <authorList>
            <person name="Pietrasiak N."/>
            <person name="Ward R."/>
            <person name="Stajich J.E."/>
            <person name="Kurbessoian T."/>
        </authorList>
    </citation>
    <scope>NUCLEOTIDE SEQUENCE</scope>
    <source>
        <strain evidence="1">CPER-KK1</strain>
    </source>
</reference>
<organism evidence="1 2">
    <name type="scientific">Symplocastrum torsivum CPER-KK1</name>
    <dbReference type="NCBI Taxonomy" id="450513"/>
    <lineage>
        <taxon>Bacteria</taxon>
        <taxon>Bacillati</taxon>
        <taxon>Cyanobacteriota</taxon>
        <taxon>Cyanophyceae</taxon>
        <taxon>Oscillatoriophycideae</taxon>
        <taxon>Oscillatoriales</taxon>
        <taxon>Microcoleaceae</taxon>
        <taxon>Symplocastrum</taxon>
    </lineage>
</organism>
<comment type="caution">
    <text evidence="1">The sequence shown here is derived from an EMBL/GenBank/DDBJ whole genome shotgun (WGS) entry which is preliminary data.</text>
</comment>
<dbReference type="Proteomes" id="UP000753908">
    <property type="component" value="Unassembled WGS sequence"/>
</dbReference>
<evidence type="ECO:0000313" key="2">
    <source>
        <dbReference type="Proteomes" id="UP000753908"/>
    </source>
</evidence>
<reference evidence="1" key="2">
    <citation type="journal article" date="2022" name="Microbiol. Resour. Announc.">
        <title>Metagenome Sequencing to Explore Phylogenomics of Terrestrial Cyanobacteria.</title>
        <authorList>
            <person name="Ward R.D."/>
            <person name="Stajich J.E."/>
            <person name="Johansen J.R."/>
            <person name="Huntemann M."/>
            <person name="Clum A."/>
            <person name="Foster B."/>
            <person name="Foster B."/>
            <person name="Roux S."/>
            <person name="Palaniappan K."/>
            <person name="Varghese N."/>
            <person name="Mukherjee S."/>
            <person name="Reddy T.B.K."/>
            <person name="Daum C."/>
            <person name="Copeland A."/>
            <person name="Chen I.A."/>
            <person name="Ivanova N.N."/>
            <person name="Kyrpides N.C."/>
            <person name="Shapiro N."/>
            <person name="Eloe-Fadrosh E.A."/>
            <person name="Pietrasiak N."/>
        </authorList>
    </citation>
    <scope>NUCLEOTIDE SEQUENCE</scope>
    <source>
        <strain evidence="1">CPER-KK1</strain>
    </source>
</reference>
<accession>A0A951UAE4</accession>